<organism evidence="2 3">
    <name type="scientific">Leptospira yanagawae</name>
    <dbReference type="NCBI Taxonomy" id="293069"/>
    <lineage>
        <taxon>Bacteria</taxon>
        <taxon>Pseudomonadati</taxon>
        <taxon>Spirochaetota</taxon>
        <taxon>Spirochaetia</taxon>
        <taxon>Leptospirales</taxon>
        <taxon>Leptospiraceae</taxon>
        <taxon>Leptospira</taxon>
    </lineage>
</organism>
<feature type="region of interest" description="Disordered" evidence="1">
    <location>
        <begin position="21"/>
        <end position="42"/>
    </location>
</feature>
<evidence type="ECO:0000313" key="3">
    <source>
        <dbReference type="Proteomes" id="UP000298200"/>
    </source>
</evidence>
<evidence type="ECO:0000313" key="2">
    <source>
        <dbReference type="EMBL" id="TGL17924.1"/>
    </source>
</evidence>
<dbReference type="RefSeq" id="WP_210410763.1">
    <property type="nucleotide sequence ID" value="NZ_RQFU01000020.1"/>
</dbReference>
<evidence type="ECO:0000256" key="1">
    <source>
        <dbReference type="SAM" id="MobiDB-lite"/>
    </source>
</evidence>
<gene>
    <name evidence="2" type="ORF">EHQ46_15830</name>
</gene>
<dbReference type="EMBL" id="RQFU01000020">
    <property type="protein sequence ID" value="TGL17924.1"/>
    <property type="molecule type" value="Genomic_DNA"/>
</dbReference>
<reference evidence="3" key="1">
    <citation type="journal article" date="2019" name="PLoS Negl. Trop. Dis.">
        <title>Revisiting the worldwide diversity of Leptospira species in the environment.</title>
        <authorList>
            <person name="Vincent A.T."/>
            <person name="Schiettekatte O."/>
            <person name="Bourhy P."/>
            <person name="Veyrier F.J."/>
            <person name="Picardeau M."/>
        </authorList>
    </citation>
    <scope>NUCLEOTIDE SEQUENCE [LARGE SCALE GENOMIC DNA]</scope>
    <source>
        <strain evidence="3">201800272</strain>
    </source>
</reference>
<name>A0ABY2LXX2_9LEPT</name>
<sequence length="121" mass="13448">MPQLEKKVNDSESRFISELVSTRSLNSNNENERNETDGESYSVGGNALGIPLNETLIVQNNFSEVLSIFVNGQFTFIQRVQNMTNFYVTILKNPAGRTCVVQNGIGKIENSNFNGVLINCI</sequence>
<dbReference type="Proteomes" id="UP000298200">
    <property type="component" value="Unassembled WGS sequence"/>
</dbReference>
<proteinExistence type="predicted"/>
<protein>
    <submittedName>
        <fullName evidence="2">Uncharacterized protein</fullName>
    </submittedName>
</protein>
<accession>A0ABY2LXX2</accession>
<keyword evidence="3" id="KW-1185">Reference proteome</keyword>
<comment type="caution">
    <text evidence="2">The sequence shown here is derived from an EMBL/GenBank/DDBJ whole genome shotgun (WGS) entry which is preliminary data.</text>
</comment>